<sequence>MDKENTESRKNVPPKKTRGQGSEAQRVNNRLNGFNPEESAVWKEIKQRFSSGITHGELKSIATLICSRLNLKLDRDASRDNRVLIKWFDENWGEIKKIIDQIQIHDENKEPITAERESID</sequence>
<accession>A0A1J4K150</accession>
<feature type="region of interest" description="Disordered" evidence="1">
    <location>
        <begin position="1"/>
        <end position="33"/>
    </location>
</feature>
<evidence type="ECO:0000256" key="1">
    <source>
        <dbReference type="SAM" id="MobiDB-lite"/>
    </source>
</evidence>
<dbReference type="Proteomes" id="UP000179807">
    <property type="component" value="Unassembled WGS sequence"/>
</dbReference>
<dbReference type="VEuPathDB" id="TrichDB:TRFO_27763"/>
<comment type="caution">
    <text evidence="2">The sequence shown here is derived from an EMBL/GenBank/DDBJ whole genome shotgun (WGS) entry which is preliminary data.</text>
</comment>
<gene>
    <name evidence="2" type="ORF">TRFO_27763</name>
</gene>
<reference evidence="2" key="1">
    <citation type="submission" date="2016-10" db="EMBL/GenBank/DDBJ databases">
        <authorList>
            <person name="Benchimol M."/>
            <person name="Almeida L.G."/>
            <person name="Vasconcelos A.T."/>
            <person name="Perreira-Neves A."/>
            <person name="Rosa I.A."/>
            <person name="Tasca T."/>
            <person name="Bogo M.R."/>
            <person name="de Souza W."/>
        </authorList>
    </citation>
    <scope>NUCLEOTIDE SEQUENCE [LARGE SCALE GENOMIC DNA]</scope>
    <source>
        <strain evidence="2">K</strain>
    </source>
</reference>
<feature type="compositionally biased region" description="Polar residues" evidence="1">
    <location>
        <begin position="19"/>
        <end position="32"/>
    </location>
</feature>
<dbReference type="EMBL" id="MLAK01000784">
    <property type="protein sequence ID" value="OHT04682.1"/>
    <property type="molecule type" value="Genomic_DNA"/>
</dbReference>
<dbReference type="RefSeq" id="XP_068357818.1">
    <property type="nucleotide sequence ID" value="XM_068505754.1"/>
</dbReference>
<evidence type="ECO:0000313" key="2">
    <source>
        <dbReference type="EMBL" id="OHT04682.1"/>
    </source>
</evidence>
<keyword evidence="3" id="KW-1185">Reference proteome</keyword>
<dbReference type="AlphaFoldDB" id="A0A1J4K150"/>
<organism evidence="2 3">
    <name type="scientific">Tritrichomonas foetus</name>
    <dbReference type="NCBI Taxonomy" id="1144522"/>
    <lineage>
        <taxon>Eukaryota</taxon>
        <taxon>Metamonada</taxon>
        <taxon>Parabasalia</taxon>
        <taxon>Tritrichomonadida</taxon>
        <taxon>Tritrichomonadidae</taxon>
        <taxon>Tritrichomonas</taxon>
    </lineage>
</organism>
<feature type="compositionally biased region" description="Basic and acidic residues" evidence="1">
    <location>
        <begin position="1"/>
        <end position="10"/>
    </location>
</feature>
<proteinExistence type="predicted"/>
<evidence type="ECO:0000313" key="3">
    <source>
        <dbReference type="Proteomes" id="UP000179807"/>
    </source>
</evidence>
<dbReference type="OrthoDB" id="10445748at2759"/>
<name>A0A1J4K150_9EUKA</name>
<dbReference type="GeneID" id="94840458"/>
<protein>
    <submittedName>
        <fullName evidence="2">Uncharacterized protein</fullName>
    </submittedName>
</protein>